<evidence type="ECO:0000256" key="15">
    <source>
        <dbReference type="ARBA" id="ARBA00023002"/>
    </source>
</evidence>
<keyword evidence="13 20" id="KW-0133">Cell shape</keyword>
<keyword evidence="10 20" id="KW-0285">Flavoprotein</keyword>
<keyword evidence="11 20" id="KW-0274">FAD</keyword>
<feature type="domain" description="FAD-binding PCMH-type" evidence="21">
    <location>
        <begin position="29"/>
        <end position="193"/>
    </location>
</feature>
<evidence type="ECO:0000256" key="19">
    <source>
        <dbReference type="ARBA" id="ARBA00048914"/>
    </source>
</evidence>
<dbReference type="Gene3D" id="3.90.78.10">
    <property type="entry name" value="UDP-N-acetylenolpyruvoylglucosamine reductase, C-terminal domain"/>
    <property type="match status" value="1"/>
</dbReference>
<comment type="catalytic activity">
    <reaction evidence="19 20">
        <text>UDP-N-acetyl-alpha-D-muramate + NADP(+) = UDP-N-acetyl-3-O-(1-carboxyvinyl)-alpha-D-glucosamine + NADPH + H(+)</text>
        <dbReference type="Rhea" id="RHEA:12248"/>
        <dbReference type="ChEBI" id="CHEBI:15378"/>
        <dbReference type="ChEBI" id="CHEBI:57783"/>
        <dbReference type="ChEBI" id="CHEBI:58349"/>
        <dbReference type="ChEBI" id="CHEBI:68483"/>
        <dbReference type="ChEBI" id="CHEBI:70757"/>
        <dbReference type="EC" id="1.3.1.98"/>
    </reaction>
</comment>
<dbReference type="Gene3D" id="3.30.465.10">
    <property type="match status" value="1"/>
</dbReference>
<dbReference type="PANTHER" id="PTHR21071">
    <property type="entry name" value="UDP-N-ACETYLENOLPYRUVOYLGLUCOSAMINE REDUCTASE"/>
    <property type="match status" value="1"/>
</dbReference>
<proteinExistence type="inferred from homology"/>
<keyword evidence="17 20" id="KW-0961">Cell wall biogenesis/degradation</keyword>
<protein>
    <recommendedName>
        <fullName evidence="7 20">UDP-N-acetylenolpyruvoylglucosamine reductase</fullName>
        <ecNumber evidence="6 20">1.3.1.98</ecNumber>
    </recommendedName>
    <alternativeName>
        <fullName evidence="18 20">UDP-N-acetylmuramate dehydrogenase</fullName>
    </alternativeName>
</protein>
<dbReference type="HAMAP" id="MF_00037">
    <property type="entry name" value="MurB"/>
    <property type="match status" value="1"/>
</dbReference>
<feature type="active site" evidence="20">
    <location>
        <position position="173"/>
    </location>
</feature>
<keyword evidence="16 20" id="KW-0131">Cell cycle</keyword>
<evidence type="ECO:0000256" key="17">
    <source>
        <dbReference type="ARBA" id="ARBA00023316"/>
    </source>
</evidence>
<dbReference type="KEGG" id="ttc:FOKN1_2665"/>
<dbReference type="InterPro" id="IPR036635">
    <property type="entry name" value="MurB_C_sf"/>
</dbReference>
<sequence>MMAASTHKPEPRGVLRLDEPMARHTTWRVGGPARVWYQPADLEDLAAFLAALAEGEEIVWVGLGSNLLVRDGGIPGVVIAPFSGLNRMELQGDGQVRAEAGVSCAKLARFCGRNGLAGGEFLAGIPGTVGGALAMNAGAFGGETWERVVAVETIDRHGRIRRREAGEYRVGYRTVQGPAGEWFVAAHMRFPPGETAAAQENVRQLLARRGETQPTSQPSCGSVFRNPPNDHAARLIEACGLKGYCIGGACVSDKHANFIINAGAATAAEIERLIGHVQRRVAEQTGVELQTEVRIIGIAATEDGA</sequence>
<evidence type="ECO:0000256" key="16">
    <source>
        <dbReference type="ARBA" id="ARBA00023306"/>
    </source>
</evidence>
<dbReference type="GO" id="GO:0008360">
    <property type="term" value="P:regulation of cell shape"/>
    <property type="evidence" value="ECO:0007669"/>
    <property type="project" value="UniProtKB-KW"/>
</dbReference>
<dbReference type="InterPro" id="IPR003170">
    <property type="entry name" value="MurB"/>
</dbReference>
<dbReference type="InterPro" id="IPR006094">
    <property type="entry name" value="Oxid_FAD_bind_N"/>
</dbReference>
<dbReference type="Gene3D" id="3.30.43.10">
    <property type="entry name" value="Uridine Diphospho-n-acetylenolpyruvylglucosamine Reductase, domain 2"/>
    <property type="match status" value="1"/>
</dbReference>
<evidence type="ECO:0000256" key="18">
    <source>
        <dbReference type="ARBA" id="ARBA00031026"/>
    </source>
</evidence>
<dbReference type="InterPro" id="IPR016169">
    <property type="entry name" value="FAD-bd_PCMH_sub2"/>
</dbReference>
<keyword evidence="9 20" id="KW-0132">Cell division</keyword>
<dbReference type="InterPro" id="IPR016167">
    <property type="entry name" value="FAD-bd_PCMH_sub1"/>
</dbReference>
<dbReference type="AlphaFoldDB" id="A0A1Z4VU98"/>
<evidence type="ECO:0000256" key="7">
    <source>
        <dbReference type="ARBA" id="ARBA00015188"/>
    </source>
</evidence>
<evidence type="ECO:0000256" key="11">
    <source>
        <dbReference type="ARBA" id="ARBA00022827"/>
    </source>
</evidence>
<dbReference type="GO" id="GO:0071949">
    <property type="term" value="F:FAD binding"/>
    <property type="evidence" value="ECO:0007669"/>
    <property type="project" value="InterPro"/>
</dbReference>
<comment type="cofactor">
    <cofactor evidence="1 20">
        <name>FAD</name>
        <dbReference type="ChEBI" id="CHEBI:57692"/>
    </cofactor>
</comment>
<keyword evidence="15 20" id="KW-0560">Oxidoreductase</keyword>
<dbReference type="GO" id="GO:0051301">
    <property type="term" value="P:cell division"/>
    <property type="evidence" value="ECO:0007669"/>
    <property type="project" value="UniProtKB-KW"/>
</dbReference>
<comment type="pathway">
    <text evidence="4 20">Cell wall biogenesis; peptidoglycan biosynthesis.</text>
</comment>
<feature type="active site" evidence="20">
    <location>
        <position position="292"/>
    </location>
</feature>
<evidence type="ECO:0000256" key="8">
    <source>
        <dbReference type="ARBA" id="ARBA00022490"/>
    </source>
</evidence>
<dbReference type="GO" id="GO:0008762">
    <property type="term" value="F:UDP-N-acetylmuramate dehydrogenase activity"/>
    <property type="evidence" value="ECO:0007669"/>
    <property type="project" value="UniProtKB-UniRule"/>
</dbReference>
<evidence type="ECO:0000256" key="13">
    <source>
        <dbReference type="ARBA" id="ARBA00022960"/>
    </source>
</evidence>
<dbReference type="InterPro" id="IPR036318">
    <property type="entry name" value="FAD-bd_PCMH-like_sf"/>
</dbReference>
<comment type="subcellular location">
    <subcellularLocation>
        <location evidence="3 20">Cytoplasm</location>
    </subcellularLocation>
</comment>
<dbReference type="GO" id="GO:0071555">
    <property type="term" value="P:cell wall organization"/>
    <property type="evidence" value="ECO:0007669"/>
    <property type="project" value="UniProtKB-KW"/>
</dbReference>
<evidence type="ECO:0000259" key="21">
    <source>
        <dbReference type="PROSITE" id="PS51387"/>
    </source>
</evidence>
<evidence type="ECO:0000256" key="4">
    <source>
        <dbReference type="ARBA" id="ARBA00004752"/>
    </source>
</evidence>
<evidence type="ECO:0000256" key="3">
    <source>
        <dbReference type="ARBA" id="ARBA00004496"/>
    </source>
</evidence>
<evidence type="ECO:0000313" key="23">
    <source>
        <dbReference type="Proteomes" id="UP000218765"/>
    </source>
</evidence>
<evidence type="ECO:0000256" key="14">
    <source>
        <dbReference type="ARBA" id="ARBA00022984"/>
    </source>
</evidence>
<accession>A0A1Z4VU98</accession>
<evidence type="ECO:0000256" key="6">
    <source>
        <dbReference type="ARBA" id="ARBA00012518"/>
    </source>
</evidence>
<dbReference type="InterPro" id="IPR016166">
    <property type="entry name" value="FAD-bd_PCMH"/>
</dbReference>
<comment type="similarity">
    <text evidence="5 20">Belongs to the MurB family.</text>
</comment>
<evidence type="ECO:0000256" key="20">
    <source>
        <dbReference type="HAMAP-Rule" id="MF_00037"/>
    </source>
</evidence>
<gene>
    <name evidence="20" type="primary">murB</name>
    <name evidence="22" type="ORF">FOKN1_2665</name>
</gene>
<organism evidence="22 23">
    <name type="scientific">Thiohalobacter thiocyanaticus</name>
    <dbReference type="NCBI Taxonomy" id="585455"/>
    <lineage>
        <taxon>Bacteria</taxon>
        <taxon>Pseudomonadati</taxon>
        <taxon>Pseudomonadota</taxon>
        <taxon>Gammaproteobacteria</taxon>
        <taxon>Thiohalobacterales</taxon>
        <taxon>Thiohalobacteraceae</taxon>
        <taxon>Thiohalobacter</taxon>
    </lineage>
</organism>
<dbReference type="NCBIfam" id="NF010480">
    <property type="entry name" value="PRK13905.1"/>
    <property type="match status" value="1"/>
</dbReference>
<dbReference type="GO" id="GO:0009252">
    <property type="term" value="P:peptidoglycan biosynthetic process"/>
    <property type="evidence" value="ECO:0007669"/>
    <property type="project" value="UniProtKB-UniRule"/>
</dbReference>
<evidence type="ECO:0000256" key="2">
    <source>
        <dbReference type="ARBA" id="ARBA00003921"/>
    </source>
</evidence>
<feature type="active site" description="Proton donor" evidence="20">
    <location>
        <position position="222"/>
    </location>
</feature>
<keyword evidence="23" id="KW-1185">Reference proteome</keyword>
<dbReference type="PANTHER" id="PTHR21071:SF4">
    <property type="entry name" value="UDP-N-ACETYLENOLPYRUVOYLGLUCOSAMINE REDUCTASE"/>
    <property type="match status" value="1"/>
</dbReference>
<dbReference type="UniPathway" id="UPA00219"/>
<reference evidence="22 23" key="1">
    <citation type="submission" date="2017-05" db="EMBL/GenBank/DDBJ databases">
        <title>Thiocyanate degradation by Thiohalobacter thiocyanaticus FOKN1.</title>
        <authorList>
            <person name="Oshiki M."/>
            <person name="Fukushima T."/>
            <person name="Kawano S."/>
            <person name="Nakagawa J."/>
        </authorList>
    </citation>
    <scope>NUCLEOTIDE SEQUENCE [LARGE SCALE GENOMIC DNA]</scope>
    <source>
        <strain evidence="22 23">FOKN1</strain>
    </source>
</reference>
<keyword evidence="12 20" id="KW-0521">NADP</keyword>
<evidence type="ECO:0000256" key="9">
    <source>
        <dbReference type="ARBA" id="ARBA00022618"/>
    </source>
</evidence>
<dbReference type="GO" id="GO:0005829">
    <property type="term" value="C:cytosol"/>
    <property type="evidence" value="ECO:0007669"/>
    <property type="project" value="TreeGrafter"/>
</dbReference>
<evidence type="ECO:0000256" key="5">
    <source>
        <dbReference type="ARBA" id="ARBA00010485"/>
    </source>
</evidence>
<dbReference type="EMBL" id="AP018052">
    <property type="protein sequence ID" value="BAZ95035.1"/>
    <property type="molecule type" value="Genomic_DNA"/>
</dbReference>
<evidence type="ECO:0000256" key="1">
    <source>
        <dbReference type="ARBA" id="ARBA00001974"/>
    </source>
</evidence>
<dbReference type="InterPro" id="IPR011601">
    <property type="entry name" value="MurB_C"/>
</dbReference>
<dbReference type="SUPFAM" id="SSF56194">
    <property type="entry name" value="Uridine diphospho-N-Acetylenolpyruvylglucosamine reductase, MurB, C-terminal domain"/>
    <property type="match status" value="1"/>
</dbReference>
<dbReference type="PROSITE" id="PS51387">
    <property type="entry name" value="FAD_PCMH"/>
    <property type="match status" value="1"/>
</dbReference>
<keyword evidence="14 20" id="KW-0573">Peptidoglycan synthesis</keyword>
<dbReference type="SUPFAM" id="SSF56176">
    <property type="entry name" value="FAD-binding/transporter-associated domain-like"/>
    <property type="match status" value="1"/>
</dbReference>
<name>A0A1Z4VU98_9GAMM</name>
<keyword evidence="8 20" id="KW-0963">Cytoplasm</keyword>
<comment type="function">
    <text evidence="2 20">Cell wall formation.</text>
</comment>
<dbReference type="Pfam" id="PF02873">
    <property type="entry name" value="MurB_C"/>
    <property type="match status" value="1"/>
</dbReference>
<evidence type="ECO:0000313" key="22">
    <source>
        <dbReference type="EMBL" id="BAZ95035.1"/>
    </source>
</evidence>
<evidence type="ECO:0000256" key="12">
    <source>
        <dbReference type="ARBA" id="ARBA00022857"/>
    </source>
</evidence>
<dbReference type="Proteomes" id="UP000218765">
    <property type="component" value="Chromosome"/>
</dbReference>
<dbReference type="EC" id="1.3.1.98" evidence="6 20"/>
<evidence type="ECO:0000256" key="10">
    <source>
        <dbReference type="ARBA" id="ARBA00022630"/>
    </source>
</evidence>
<dbReference type="Pfam" id="PF01565">
    <property type="entry name" value="FAD_binding_4"/>
    <property type="match status" value="1"/>
</dbReference>
<dbReference type="NCBIfam" id="TIGR00179">
    <property type="entry name" value="murB"/>
    <property type="match status" value="1"/>
</dbReference>